<sequence length="77" mass="8164">MEASPTQINVICGQLAAKADAIIKITGDIELIKEGGEDLLKTLTDARLDELRHVQDLTIALTEALTTEEEEGGGGSE</sequence>
<dbReference type="EMBL" id="WKPR01000004">
    <property type="protein sequence ID" value="MSB19043.1"/>
    <property type="molecule type" value="Genomic_DNA"/>
</dbReference>
<name>A0A6I2R0T7_FLAPL</name>
<proteinExistence type="predicted"/>
<dbReference type="RefSeq" id="WP_172697405.1">
    <property type="nucleotide sequence ID" value="NZ_CAXUMB010000001.1"/>
</dbReference>
<reference evidence="1 2" key="1">
    <citation type="journal article" date="2019" name="Nat. Med.">
        <title>A library of human gut bacterial isolates paired with longitudinal multiomics data enables mechanistic microbiome research.</title>
        <authorList>
            <person name="Poyet M."/>
            <person name="Groussin M."/>
            <person name="Gibbons S.M."/>
            <person name="Avila-Pacheco J."/>
            <person name="Jiang X."/>
            <person name="Kearney S.M."/>
            <person name="Perrotta A.R."/>
            <person name="Berdy B."/>
            <person name="Zhao S."/>
            <person name="Lieberman T.D."/>
            <person name="Swanson P.K."/>
            <person name="Smith M."/>
            <person name="Roesemann S."/>
            <person name="Alexander J.E."/>
            <person name="Rich S.A."/>
            <person name="Livny J."/>
            <person name="Vlamakis H."/>
            <person name="Clish C."/>
            <person name="Bullock K."/>
            <person name="Deik A."/>
            <person name="Scott J."/>
            <person name="Pierce K.A."/>
            <person name="Xavier R.J."/>
            <person name="Alm E.J."/>
        </authorList>
    </citation>
    <scope>NUCLEOTIDE SEQUENCE [LARGE SCALE GENOMIC DNA]</scope>
    <source>
        <strain evidence="1 2">BIOML-A2</strain>
    </source>
</reference>
<evidence type="ECO:0000313" key="2">
    <source>
        <dbReference type="Proteomes" id="UP000434475"/>
    </source>
</evidence>
<evidence type="ECO:0000313" key="1">
    <source>
        <dbReference type="EMBL" id="MSB19043.1"/>
    </source>
</evidence>
<protein>
    <submittedName>
        <fullName evidence="1">Uncharacterized protein</fullName>
    </submittedName>
</protein>
<gene>
    <name evidence="1" type="ORF">GKE97_05870</name>
</gene>
<dbReference type="AlphaFoldDB" id="A0A6I2R0T7"/>
<comment type="caution">
    <text evidence="1">The sequence shown here is derived from an EMBL/GenBank/DDBJ whole genome shotgun (WGS) entry which is preliminary data.</text>
</comment>
<organism evidence="1 2">
    <name type="scientific">Flavonifractor plautii</name>
    <name type="common">Fusobacterium plautii</name>
    <dbReference type="NCBI Taxonomy" id="292800"/>
    <lineage>
        <taxon>Bacteria</taxon>
        <taxon>Bacillati</taxon>
        <taxon>Bacillota</taxon>
        <taxon>Clostridia</taxon>
        <taxon>Eubacteriales</taxon>
        <taxon>Oscillospiraceae</taxon>
        <taxon>Flavonifractor</taxon>
    </lineage>
</organism>
<dbReference type="Proteomes" id="UP000434475">
    <property type="component" value="Unassembled WGS sequence"/>
</dbReference>
<accession>A0A6I2R0T7</accession>